<proteinExistence type="predicted"/>
<dbReference type="AlphaFoldDB" id="A0AAE1VT10"/>
<reference evidence="1" key="1">
    <citation type="submission" date="2023-12" db="EMBL/GenBank/DDBJ databases">
        <title>Genome assembly of Anisodus tanguticus.</title>
        <authorList>
            <person name="Wang Y.-J."/>
        </authorList>
    </citation>
    <scope>NUCLEOTIDE SEQUENCE</scope>
    <source>
        <strain evidence="1">KB-2021</strain>
        <tissue evidence="1">Leaf</tissue>
    </source>
</reference>
<keyword evidence="2" id="KW-1185">Reference proteome</keyword>
<dbReference type="SUPFAM" id="SSF56655">
    <property type="entry name" value="Carbohydrate phosphatase"/>
    <property type="match status" value="1"/>
</dbReference>
<organism evidence="1 2">
    <name type="scientific">Anisodus tanguticus</name>
    <dbReference type="NCBI Taxonomy" id="243964"/>
    <lineage>
        <taxon>Eukaryota</taxon>
        <taxon>Viridiplantae</taxon>
        <taxon>Streptophyta</taxon>
        <taxon>Embryophyta</taxon>
        <taxon>Tracheophyta</taxon>
        <taxon>Spermatophyta</taxon>
        <taxon>Magnoliopsida</taxon>
        <taxon>eudicotyledons</taxon>
        <taxon>Gunneridae</taxon>
        <taxon>Pentapetalae</taxon>
        <taxon>asterids</taxon>
        <taxon>lamiids</taxon>
        <taxon>Solanales</taxon>
        <taxon>Solanaceae</taxon>
        <taxon>Solanoideae</taxon>
        <taxon>Hyoscyameae</taxon>
        <taxon>Anisodus</taxon>
    </lineage>
</organism>
<dbReference type="Gene3D" id="3.30.540.10">
    <property type="entry name" value="Fructose-1,6-Bisphosphatase, subunit A, domain 1"/>
    <property type="match status" value="1"/>
</dbReference>
<comment type="caution">
    <text evidence="1">The sequence shown here is derived from an EMBL/GenBank/DDBJ whole genome shotgun (WGS) entry which is preliminary data.</text>
</comment>
<dbReference type="Proteomes" id="UP001291623">
    <property type="component" value="Unassembled WGS sequence"/>
</dbReference>
<name>A0AAE1VT10_9SOLA</name>
<dbReference type="EMBL" id="JAVYJV010000005">
    <property type="protein sequence ID" value="KAK4371365.1"/>
    <property type="molecule type" value="Genomic_DNA"/>
</dbReference>
<sequence>MIRVGVLTRVGSTRGTKNHPFVWVLDPVNGIEERLLPRFGMSIAVVHNGKSVIGCISNPITGIKTVGMRGKTTRNGALV</sequence>
<gene>
    <name evidence="1" type="ORF">RND71_010840</name>
</gene>
<accession>A0AAE1VT10</accession>
<evidence type="ECO:0000313" key="1">
    <source>
        <dbReference type="EMBL" id="KAK4371365.1"/>
    </source>
</evidence>
<protein>
    <submittedName>
        <fullName evidence="1">Uncharacterized protein</fullName>
    </submittedName>
</protein>
<evidence type="ECO:0000313" key="2">
    <source>
        <dbReference type="Proteomes" id="UP001291623"/>
    </source>
</evidence>